<reference evidence="1" key="1">
    <citation type="journal article" date="2015" name="Nature">
        <title>Complex archaea that bridge the gap between prokaryotes and eukaryotes.</title>
        <authorList>
            <person name="Spang A."/>
            <person name="Saw J.H."/>
            <person name="Jorgensen S.L."/>
            <person name="Zaremba-Niedzwiedzka K."/>
            <person name="Martijn J."/>
            <person name="Lind A.E."/>
            <person name="van Eijk R."/>
            <person name="Schleper C."/>
            <person name="Guy L."/>
            <person name="Ettema T.J."/>
        </authorList>
    </citation>
    <scope>NUCLEOTIDE SEQUENCE</scope>
</reference>
<gene>
    <name evidence="1" type="ORF">LCGC14_2803010</name>
</gene>
<sequence>MITTPTARAAYRLAKQVSREVPRHPVAVLKRATGTKRAVLI</sequence>
<accession>A0A0F8YM71</accession>
<feature type="non-terminal residue" evidence="1">
    <location>
        <position position="41"/>
    </location>
</feature>
<evidence type="ECO:0000313" key="1">
    <source>
        <dbReference type="EMBL" id="KKK82478.1"/>
    </source>
</evidence>
<protein>
    <submittedName>
        <fullName evidence="1">Uncharacterized protein</fullName>
    </submittedName>
</protein>
<dbReference type="EMBL" id="LAZR01052655">
    <property type="protein sequence ID" value="KKK82478.1"/>
    <property type="molecule type" value="Genomic_DNA"/>
</dbReference>
<proteinExistence type="predicted"/>
<comment type="caution">
    <text evidence="1">The sequence shown here is derived from an EMBL/GenBank/DDBJ whole genome shotgun (WGS) entry which is preliminary data.</text>
</comment>
<dbReference type="AlphaFoldDB" id="A0A0F8YM71"/>
<organism evidence="1">
    <name type="scientific">marine sediment metagenome</name>
    <dbReference type="NCBI Taxonomy" id="412755"/>
    <lineage>
        <taxon>unclassified sequences</taxon>
        <taxon>metagenomes</taxon>
        <taxon>ecological metagenomes</taxon>
    </lineage>
</organism>
<name>A0A0F8YM71_9ZZZZ</name>